<dbReference type="Proteomes" id="UP000051497">
    <property type="component" value="Unassembled WGS sequence"/>
</dbReference>
<feature type="region of interest" description="Disordered" evidence="1">
    <location>
        <begin position="1"/>
        <end position="29"/>
    </location>
</feature>
<gene>
    <name evidence="2" type="ORF">HT99x_00063</name>
    <name evidence="3" type="ORF">HT99x_011760</name>
</gene>
<comment type="caution">
    <text evidence="2">The sequence shown here is derived from an EMBL/GenBank/DDBJ whole genome shotgun (WGS) entry which is preliminary data.</text>
</comment>
<dbReference type="SUPFAM" id="SSF48403">
    <property type="entry name" value="Ankyrin repeat"/>
    <property type="match status" value="1"/>
</dbReference>
<evidence type="ECO:0000313" key="4">
    <source>
        <dbReference type="Proteomes" id="UP000051497"/>
    </source>
</evidence>
<dbReference type="Gene3D" id="1.25.40.20">
    <property type="entry name" value="Ankyrin repeat-containing domain"/>
    <property type="match status" value="1"/>
</dbReference>
<sequence length="69" mass="7520">MLRSNKFYPKLSTIPDVEKPSTPSKASGANKLSDLHWAVLENDIDAVKKILSKNSEAINKKNAHGSTAL</sequence>
<organism evidence="2">
    <name type="scientific">Candidatus Berkiella aquae</name>
    <dbReference type="NCBI Taxonomy" id="295108"/>
    <lineage>
        <taxon>Bacteria</taxon>
        <taxon>Pseudomonadati</taxon>
        <taxon>Pseudomonadota</taxon>
        <taxon>Gammaproteobacteria</taxon>
        <taxon>Candidatus Berkiellales</taxon>
        <taxon>Candidatus Berkiellaceae</taxon>
        <taxon>Candidatus Berkiella</taxon>
    </lineage>
</organism>
<keyword evidence="4" id="KW-1185">Reference proteome</keyword>
<evidence type="ECO:0000313" key="2">
    <source>
        <dbReference type="EMBL" id="KRG22527.1"/>
    </source>
</evidence>
<accession>A0A0Q9YNZ1</accession>
<dbReference type="InterPro" id="IPR036770">
    <property type="entry name" value="Ankyrin_rpt-contain_sf"/>
</dbReference>
<evidence type="ECO:0000256" key="1">
    <source>
        <dbReference type="SAM" id="MobiDB-lite"/>
    </source>
</evidence>
<proteinExistence type="predicted"/>
<dbReference type="AlphaFoldDB" id="A0A0Q9YNZ1"/>
<reference evidence="3" key="2">
    <citation type="journal article" date="2016" name="Genome Announc.">
        <title>Draft Genome Sequences of Two Novel Amoeba-Resistant Intranuclear Bacteria, 'Candidatus Berkiella cookevillensis' and 'Candidatus Berkiella aquae'.</title>
        <authorList>
            <person name="Mehari Y.T."/>
            <person name="Arivett B.A."/>
            <person name="Farone A.L."/>
            <person name="Gunderson J.H."/>
            <person name="Farone M.B."/>
        </authorList>
    </citation>
    <scope>NUCLEOTIDE SEQUENCE</scope>
    <source>
        <strain evidence="3">HT99</strain>
    </source>
</reference>
<dbReference type="EMBL" id="LKAJ02000001">
    <property type="protein sequence ID" value="MCS5712109.1"/>
    <property type="molecule type" value="Genomic_DNA"/>
</dbReference>
<dbReference type="RefSeq" id="WP_075064731.1">
    <property type="nucleotide sequence ID" value="NZ_LKAJ02000001.1"/>
</dbReference>
<dbReference type="STRING" id="295108.HT99x_00063"/>
<reference evidence="2" key="1">
    <citation type="submission" date="2015-09" db="EMBL/GenBank/DDBJ databases">
        <title>Draft Genome Sequences of Two Novel Amoeba-resistant Intranuclear Bacteria, Candidatus Berkiella cookevillensis and Candidatus Berkiella aquae.</title>
        <authorList>
            <person name="Mehari Y.T."/>
            <person name="Arivett B.A."/>
            <person name="Farone A.L."/>
            <person name="Gunderson J.H."/>
            <person name="Farone M.B."/>
        </authorList>
    </citation>
    <scope>NUCLEOTIDE SEQUENCE [LARGE SCALE GENOMIC DNA]</scope>
    <source>
        <strain evidence="2">HT99</strain>
    </source>
</reference>
<evidence type="ECO:0000313" key="3">
    <source>
        <dbReference type="EMBL" id="MCS5712109.1"/>
    </source>
</evidence>
<name>A0A0Q9YNZ1_9GAMM</name>
<protein>
    <submittedName>
        <fullName evidence="3">Ankyrin repeat domain-containing protein</fullName>
    </submittedName>
</protein>
<dbReference type="EMBL" id="LKAJ01000001">
    <property type="protein sequence ID" value="KRG22527.1"/>
    <property type="molecule type" value="Genomic_DNA"/>
</dbReference>
<reference evidence="3" key="3">
    <citation type="submission" date="2021-06" db="EMBL/GenBank/DDBJ databases">
        <title>Genomic Description and Analysis of Intracellular Bacteria, Candidatus Berkiella cookevillensis and Candidatus Berkiella aquae.</title>
        <authorList>
            <person name="Kidane D.T."/>
            <person name="Mehari Y.T."/>
            <person name="Rice F.C."/>
            <person name="Arivett B.A."/>
            <person name="Farone A.L."/>
            <person name="Berk S.G."/>
            <person name="Farone M.B."/>
        </authorList>
    </citation>
    <scope>NUCLEOTIDE SEQUENCE</scope>
    <source>
        <strain evidence="3">HT99</strain>
    </source>
</reference>